<dbReference type="CDD" id="cd02180">
    <property type="entry name" value="GH16_fungal_KRE6_glucanase"/>
    <property type="match status" value="1"/>
</dbReference>
<name>A0A0C2ZP51_9AGAM</name>
<accession>A0A0C2ZP51</accession>
<evidence type="ECO:0000259" key="11">
    <source>
        <dbReference type="PROSITE" id="PS51762"/>
    </source>
</evidence>
<dbReference type="FunCoup" id="A0A0C2ZP51">
    <property type="interactions" value="68"/>
</dbReference>
<dbReference type="InterPro" id="IPR013320">
    <property type="entry name" value="ConA-like_dom_sf"/>
</dbReference>
<dbReference type="Proteomes" id="UP000053989">
    <property type="component" value="Unassembled WGS sequence"/>
</dbReference>
<evidence type="ECO:0000256" key="1">
    <source>
        <dbReference type="ARBA" id="ARBA00004606"/>
    </source>
</evidence>
<keyword evidence="6 10" id="KW-0472">Membrane</keyword>
<dbReference type="STRING" id="1036808.A0A0C2ZP51"/>
<dbReference type="HOGENOM" id="CLU_010811_4_3_1"/>
<dbReference type="PANTHER" id="PTHR31361">
    <property type="entry name" value="BETA-GLUCAN SYNTHESIS-ASSOCIATED PROTEIN KRE6-RELATED"/>
    <property type="match status" value="1"/>
</dbReference>
<dbReference type="FunFam" id="2.60.120.200:FF:000140">
    <property type="entry name" value="Beta-glucan synthesis-associated protein"/>
    <property type="match status" value="1"/>
</dbReference>
<dbReference type="Gene3D" id="2.60.120.200">
    <property type="match status" value="2"/>
</dbReference>
<evidence type="ECO:0000256" key="4">
    <source>
        <dbReference type="ARBA" id="ARBA00022968"/>
    </source>
</evidence>
<dbReference type="GO" id="GO:0005789">
    <property type="term" value="C:endoplasmic reticulum membrane"/>
    <property type="evidence" value="ECO:0007669"/>
    <property type="project" value="TreeGrafter"/>
</dbReference>
<keyword evidence="13" id="KW-1185">Reference proteome</keyword>
<feature type="domain" description="GH16" evidence="11">
    <location>
        <begin position="230"/>
        <end position="593"/>
    </location>
</feature>
<dbReference type="GO" id="GO:0031505">
    <property type="term" value="P:fungal-type cell wall organization"/>
    <property type="evidence" value="ECO:0007669"/>
    <property type="project" value="UniProtKB-ARBA"/>
</dbReference>
<evidence type="ECO:0000256" key="2">
    <source>
        <dbReference type="ARBA" id="ARBA00010962"/>
    </source>
</evidence>
<dbReference type="GO" id="GO:0006078">
    <property type="term" value="P:(1-&gt;6)-beta-D-glucan biosynthetic process"/>
    <property type="evidence" value="ECO:0007669"/>
    <property type="project" value="TreeGrafter"/>
</dbReference>
<dbReference type="EMBL" id="KN822035">
    <property type="protein sequence ID" value="KIM63343.1"/>
    <property type="molecule type" value="Genomic_DNA"/>
</dbReference>
<dbReference type="GO" id="GO:0005886">
    <property type="term" value="C:plasma membrane"/>
    <property type="evidence" value="ECO:0007669"/>
    <property type="project" value="TreeGrafter"/>
</dbReference>
<evidence type="ECO:0000313" key="12">
    <source>
        <dbReference type="EMBL" id="KIM63343.1"/>
    </source>
</evidence>
<keyword evidence="12" id="KW-0378">Hydrolase</keyword>
<keyword evidence="5 10" id="KW-1133">Transmembrane helix</keyword>
<dbReference type="Pfam" id="PF03935">
    <property type="entry name" value="SKN1_KRE6_Sbg1"/>
    <property type="match status" value="1"/>
</dbReference>
<feature type="region of interest" description="Disordered" evidence="9">
    <location>
        <begin position="1"/>
        <end position="55"/>
    </location>
</feature>
<keyword evidence="8" id="KW-0961">Cell wall biogenesis/degradation</keyword>
<evidence type="ECO:0000256" key="7">
    <source>
        <dbReference type="ARBA" id="ARBA00023180"/>
    </source>
</evidence>
<dbReference type="InterPro" id="IPR000757">
    <property type="entry name" value="Beta-glucanase-like"/>
</dbReference>
<feature type="region of interest" description="Disordered" evidence="9">
    <location>
        <begin position="89"/>
        <end position="123"/>
    </location>
</feature>
<dbReference type="FunFam" id="2.60.120.200:FF:000135">
    <property type="entry name" value="Related to KRE6-glucan synthase subunit"/>
    <property type="match status" value="1"/>
</dbReference>
<dbReference type="SUPFAM" id="SSF49899">
    <property type="entry name" value="Concanavalin A-like lectins/glucanases"/>
    <property type="match status" value="1"/>
</dbReference>
<keyword evidence="3 10" id="KW-0812">Transmembrane</keyword>
<reference evidence="13" key="2">
    <citation type="submission" date="2015-01" db="EMBL/GenBank/DDBJ databases">
        <title>Evolutionary Origins and Diversification of the Mycorrhizal Mutualists.</title>
        <authorList>
            <consortium name="DOE Joint Genome Institute"/>
            <consortium name="Mycorrhizal Genomics Consortium"/>
            <person name="Kohler A."/>
            <person name="Kuo A."/>
            <person name="Nagy L.G."/>
            <person name="Floudas D."/>
            <person name="Copeland A."/>
            <person name="Barry K.W."/>
            <person name="Cichocki N."/>
            <person name="Veneault-Fourrey C."/>
            <person name="LaButti K."/>
            <person name="Lindquist E.A."/>
            <person name="Lipzen A."/>
            <person name="Lundell T."/>
            <person name="Morin E."/>
            <person name="Murat C."/>
            <person name="Riley R."/>
            <person name="Ohm R."/>
            <person name="Sun H."/>
            <person name="Tunlid A."/>
            <person name="Henrissat B."/>
            <person name="Grigoriev I.V."/>
            <person name="Hibbett D.S."/>
            <person name="Martin F."/>
        </authorList>
    </citation>
    <scope>NUCLEOTIDE SEQUENCE [LARGE SCALE GENOMIC DNA]</scope>
    <source>
        <strain evidence="13">Foug A</strain>
    </source>
</reference>
<feature type="compositionally biased region" description="Polar residues" evidence="9">
    <location>
        <begin position="89"/>
        <end position="122"/>
    </location>
</feature>
<dbReference type="OrthoDB" id="412647at2759"/>
<comment type="subcellular location">
    <subcellularLocation>
        <location evidence="1">Membrane</location>
        <topology evidence="1">Single-pass type II membrane protein</topology>
    </subcellularLocation>
</comment>
<evidence type="ECO:0000313" key="13">
    <source>
        <dbReference type="Proteomes" id="UP000053989"/>
    </source>
</evidence>
<keyword evidence="4" id="KW-0735">Signal-anchor</keyword>
<gene>
    <name evidence="12" type="ORF">SCLCIDRAFT_1214230</name>
</gene>
<dbReference type="GO" id="GO:0015926">
    <property type="term" value="F:glucosidase activity"/>
    <property type="evidence" value="ECO:0007669"/>
    <property type="project" value="TreeGrafter"/>
</dbReference>
<sequence length="641" mass="68954">MQPHQRRQPPPPSTPQEYYAAVPQSPQGPSMYNSQPSYNPSRPPGRSSSRGSVQMHTGRGAIAQGVASGAIGAGYGPYSYNPTAREGTFNNSSRFSAPASEVSSLTGGEQMPSTIAGNSSTVPPYAWDTKDPDLDDPLHNPDPMQDAALDSSFTFCSARGWANVGTLFVLVVGLVTLFAGYPIIHYFLTTSPAIVGFNLGGINVTGQVPSLPGLPSLIDPDTPSSALYRVGSDGSSYQLVFSDEFNTDGRTFWPGDDPFWEAENLHYWATGDLEWYYPSAVTTKGGQLVLTLTEQPINNLNFMSGMLTSWNKFCFTTGYIEVSVSMPGSPKAPGLWPAAWTMGNLGRAGYGGTTEGTWPYSYTACDVGTLPNQTDNGVPAAATTGSPSGGPLSFQPGQRLSACTCPGGDHPGPSVSVGRGVPEIDIFETQVDLSVFEGQVSQSSQIAPYDYQYQFNNQTPATTINDSAITQLNSYTGGVYQQALSAVTYIDSQNYGGQGYATYGFEWWSNPSNRASGYILWYSQGAQTWKITPASTGPDSTVQIGQRLIPEEPMYIIFNLGLSPSFQGQDFMHLTFPVSMYVDYVRVYQREGIKNGIGCSPPGYPTESYINAHLNAYTNANITTWAQAGYSFPSNKLVDTC</sequence>
<evidence type="ECO:0000256" key="10">
    <source>
        <dbReference type="SAM" id="Phobius"/>
    </source>
</evidence>
<reference evidence="12 13" key="1">
    <citation type="submission" date="2014-04" db="EMBL/GenBank/DDBJ databases">
        <authorList>
            <consortium name="DOE Joint Genome Institute"/>
            <person name="Kuo A."/>
            <person name="Kohler A."/>
            <person name="Nagy L.G."/>
            <person name="Floudas D."/>
            <person name="Copeland A."/>
            <person name="Barry K.W."/>
            <person name="Cichocki N."/>
            <person name="Veneault-Fourrey C."/>
            <person name="LaButti K."/>
            <person name="Lindquist E.A."/>
            <person name="Lipzen A."/>
            <person name="Lundell T."/>
            <person name="Morin E."/>
            <person name="Murat C."/>
            <person name="Sun H."/>
            <person name="Tunlid A."/>
            <person name="Henrissat B."/>
            <person name="Grigoriev I.V."/>
            <person name="Hibbett D.S."/>
            <person name="Martin F."/>
            <person name="Nordberg H.P."/>
            <person name="Cantor M.N."/>
            <person name="Hua S.X."/>
        </authorList>
    </citation>
    <scope>NUCLEOTIDE SEQUENCE [LARGE SCALE GENOMIC DNA]</scope>
    <source>
        <strain evidence="12 13">Foug A</strain>
    </source>
</reference>
<dbReference type="InterPro" id="IPR005629">
    <property type="entry name" value="Skn1/Kre6/Sbg1"/>
</dbReference>
<comment type="similarity">
    <text evidence="2">Belongs to the SKN1/KRE6 family.</text>
</comment>
<feature type="transmembrane region" description="Helical" evidence="10">
    <location>
        <begin position="167"/>
        <end position="188"/>
    </location>
</feature>
<evidence type="ECO:0000256" key="3">
    <source>
        <dbReference type="ARBA" id="ARBA00022692"/>
    </source>
</evidence>
<evidence type="ECO:0000256" key="8">
    <source>
        <dbReference type="ARBA" id="ARBA00023316"/>
    </source>
</evidence>
<evidence type="ECO:0000256" key="9">
    <source>
        <dbReference type="SAM" id="MobiDB-lite"/>
    </source>
</evidence>
<organism evidence="12 13">
    <name type="scientific">Scleroderma citrinum Foug A</name>
    <dbReference type="NCBI Taxonomy" id="1036808"/>
    <lineage>
        <taxon>Eukaryota</taxon>
        <taxon>Fungi</taxon>
        <taxon>Dikarya</taxon>
        <taxon>Basidiomycota</taxon>
        <taxon>Agaricomycotina</taxon>
        <taxon>Agaricomycetes</taxon>
        <taxon>Agaricomycetidae</taxon>
        <taxon>Boletales</taxon>
        <taxon>Sclerodermatineae</taxon>
        <taxon>Sclerodermataceae</taxon>
        <taxon>Scleroderma</taxon>
    </lineage>
</organism>
<evidence type="ECO:0000256" key="5">
    <source>
        <dbReference type="ARBA" id="ARBA00022989"/>
    </source>
</evidence>
<dbReference type="InParanoid" id="A0A0C2ZP51"/>
<protein>
    <submittedName>
        <fullName evidence="12">Glycoside hydrolase family 16 protein</fullName>
    </submittedName>
</protein>
<proteinExistence type="inferred from homology"/>
<keyword evidence="7" id="KW-0325">Glycoprotein</keyword>
<evidence type="ECO:0000256" key="6">
    <source>
        <dbReference type="ARBA" id="ARBA00023136"/>
    </source>
</evidence>
<dbReference type="PANTHER" id="PTHR31361:SF15">
    <property type="entry name" value="GH16 DOMAIN-CONTAINING PROTEIN"/>
    <property type="match status" value="1"/>
</dbReference>
<dbReference type="PROSITE" id="PS51762">
    <property type="entry name" value="GH16_2"/>
    <property type="match status" value="1"/>
</dbReference>
<dbReference type="AlphaFoldDB" id="A0A0C2ZP51"/>
<feature type="compositionally biased region" description="Polar residues" evidence="9">
    <location>
        <begin position="24"/>
        <end position="39"/>
    </location>
</feature>